<keyword evidence="3" id="KW-1185">Reference proteome</keyword>
<protein>
    <submittedName>
        <fullName evidence="2">DUF502 domain-containing protein</fullName>
    </submittedName>
</protein>
<dbReference type="RefSeq" id="WP_151168499.1">
    <property type="nucleotide sequence ID" value="NZ_WACR01000007.1"/>
</dbReference>
<proteinExistence type="predicted"/>
<dbReference type="OrthoDB" id="9789516at2"/>
<evidence type="ECO:0000313" key="2">
    <source>
        <dbReference type="EMBL" id="KAB1063743.1"/>
    </source>
</evidence>
<feature type="transmembrane region" description="Helical" evidence="1">
    <location>
        <begin position="48"/>
        <end position="69"/>
    </location>
</feature>
<gene>
    <name evidence="2" type="ORF">F3059_09245</name>
</gene>
<dbReference type="PANTHER" id="PTHR31876:SF26">
    <property type="entry name" value="PROTEIN LIKE COV 2"/>
    <property type="match status" value="1"/>
</dbReference>
<organism evidence="2 3">
    <name type="scientific">Salibacter halophilus</name>
    <dbReference type="NCBI Taxonomy" id="1803916"/>
    <lineage>
        <taxon>Bacteria</taxon>
        <taxon>Pseudomonadati</taxon>
        <taxon>Bacteroidota</taxon>
        <taxon>Flavobacteriia</taxon>
        <taxon>Flavobacteriales</taxon>
        <taxon>Salibacteraceae</taxon>
        <taxon>Salibacter</taxon>
    </lineage>
</organism>
<evidence type="ECO:0000256" key="1">
    <source>
        <dbReference type="SAM" id="Phobius"/>
    </source>
</evidence>
<reference evidence="2 3" key="1">
    <citation type="submission" date="2019-09" db="EMBL/GenBank/DDBJ databases">
        <title>Genomes of Cryomorphaceae.</title>
        <authorList>
            <person name="Bowman J.P."/>
        </authorList>
    </citation>
    <scope>NUCLEOTIDE SEQUENCE [LARGE SCALE GENOMIC DNA]</scope>
    <source>
        <strain evidence="2 3">KCTC 52047</strain>
    </source>
</reference>
<name>A0A6N6M5V5_9FLAO</name>
<dbReference type="PANTHER" id="PTHR31876">
    <property type="entry name" value="COV-LIKE PROTEIN 1"/>
    <property type="match status" value="1"/>
</dbReference>
<sequence length="196" mass="21687">MKPFFKQAFSYFLQGLLLVTPLAITIYILIELIVLIDGLIPFDLFPGAGLLIIFVLLSLLGLLGNTIIFRPIKAAFQQLLNRAPLIKTIYQSISDLLTAFVGQKKKFSQPVIVILSDESNLQRLGFVTQDDLSILGISKEKVAVYLPHSYNFSGNVFIVDSKNVKPINAKSSDVMKFIVSGGVSSFDEDDEKDLTV</sequence>
<accession>A0A6N6M5V5</accession>
<dbReference type="Pfam" id="PF04367">
    <property type="entry name" value="DUF502"/>
    <property type="match status" value="1"/>
</dbReference>
<dbReference type="AlphaFoldDB" id="A0A6N6M5V5"/>
<dbReference type="Proteomes" id="UP000435357">
    <property type="component" value="Unassembled WGS sequence"/>
</dbReference>
<dbReference type="InterPro" id="IPR007462">
    <property type="entry name" value="COV1-like"/>
</dbReference>
<comment type="caution">
    <text evidence="2">The sequence shown here is derived from an EMBL/GenBank/DDBJ whole genome shotgun (WGS) entry which is preliminary data.</text>
</comment>
<keyword evidence="1" id="KW-0472">Membrane</keyword>
<feature type="transmembrane region" description="Helical" evidence="1">
    <location>
        <begin position="12"/>
        <end position="36"/>
    </location>
</feature>
<keyword evidence="1" id="KW-0812">Transmembrane</keyword>
<evidence type="ECO:0000313" key="3">
    <source>
        <dbReference type="Proteomes" id="UP000435357"/>
    </source>
</evidence>
<keyword evidence="1" id="KW-1133">Transmembrane helix</keyword>
<dbReference type="EMBL" id="WACR01000007">
    <property type="protein sequence ID" value="KAB1063743.1"/>
    <property type="molecule type" value="Genomic_DNA"/>
</dbReference>